<dbReference type="EMBL" id="HG001808">
    <property type="protein sequence ID" value="CDF36940.1"/>
    <property type="molecule type" value="Genomic_DNA"/>
</dbReference>
<keyword evidence="2" id="KW-0472">Membrane</keyword>
<feature type="region of interest" description="Disordered" evidence="1">
    <location>
        <begin position="90"/>
        <end position="113"/>
    </location>
</feature>
<evidence type="ECO:0000256" key="2">
    <source>
        <dbReference type="SAM" id="Phobius"/>
    </source>
</evidence>
<keyword evidence="4" id="KW-1185">Reference proteome</keyword>
<dbReference type="KEGG" id="ccp:CHC_T00004935001"/>
<keyword evidence="2" id="KW-0812">Transmembrane</keyword>
<name>R7QHP0_CHOCR</name>
<proteinExistence type="predicted"/>
<dbReference type="Proteomes" id="UP000012073">
    <property type="component" value="Unassembled WGS sequence"/>
</dbReference>
<evidence type="ECO:0000313" key="3">
    <source>
        <dbReference type="EMBL" id="CDF36940.1"/>
    </source>
</evidence>
<dbReference type="RefSeq" id="XP_005716759.1">
    <property type="nucleotide sequence ID" value="XM_005716702.1"/>
</dbReference>
<dbReference type="Gramene" id="CDF36940">
    <property type="protein sequence ID" value="CDF36940"/>
    <property type="gene ID" value="CHC_T00004935001"/>
</dbReference>
<feature type="transmembrane region" description="Helical" evidence="2">
    <location>
        <begin position="64"/>
        <end position="87"/>
    </location>
</feature>
<evidence type="ECO:0000313" key="4">
    <source>
        <dbReference type="Proteomes" id="UP000012073"/>
    </source>
</evidence>
<reference evidence="4" key="1">
    <citation type="journal article" date="2013" name="Proc. Natl. Acad. Sci. U.S.A.">
        <title>Genome structure and metabolic features in the red seaweed Chondrus crispus shed light on evolution of the Archaeplastida.</title>
        <authorList>
            <person name="Collen J."/>
            <person name="Porcel B."/>
            <person name="Carre W."/>
            <person name="Ball S.G."/>
            <person name="Chaparro C."/>
            <person name="Tonon T."/>
            <person name="Barbeyron T."/>
            <person name="Michel G."/>
            <person name="Noel B."/>
            <person name="Valentin K."/>
            <person name="Elias M."/>
            <person name="Artiguenave F."/>
            <person name="Arun A."/>
            <person name="Aury J.M."/>
            <person name="Barbosa-Neto J.F."/>
            <person name="Bothwell J.H."/>
            <person name="Bouget F.Y."/>
            <person name="Brillet L."/>
            <person name="Cabello-Hurtado F."/>
            <person name="Capella-Gutierrez S."/>
            <person name="Charrier B."/>
            <person name="Cladiere L."/>
            <person name="Cock J.M."/>
            <person name="Coelho S.M."/>
            <person name="Colleoni C."/>
            <person name="Czjzek M."/>
            <person name="Da Silva C."/>
            <person name="Delage L."/>
            <person name="Denoeud F."/>
            <person name="Deschamps P."/>
            <person name="Dittami S.M."/>
            <person name="Gabaldon T."/>
            <person name="Gachon C.M."/>
            <person name="Groisillier A."/>
            <person name="Herve C."/>
            <person name="Jabbari K."/>
            <person name="Katinka M."/>
            <person name="Kloareg B."/>
            <person name="Kowalczyk N."/>
            <person name="Labadie K."/>
            <person name="Leblanc C."/>
            <person name="Lopez P.J."/>
            <person name="McLachlan D.H."/>
            <person name="Meslet-Cladiere L."/>
            <person name="Moustafa A."/>
            <person name="Nehr Z."/>
            <person name="Nyvall Collen P."/>
            <person name="Panaud O."/>
            <person name="Partensky F."/>
            <person name="Poulain J."/>
            <person name="Rensing S.A."/>
            <person name="Rousvoal S."/>
            <person name="Samson G."/>
            <person name="Symeonidi A."/>
            <person name="Weissenbach J."/>
            <person name="Zambounis A."/>
            <person name="Wincker P."/>
            <person name="Boyen C."/>
        </authorList>
    </citation>
    <scope>NUCLEOTIDE SEQUENCE [LARGE SCALE GENOMIC DNA]</scope>
    <source>
        <strain evidence="4">cv. Stackhouse</strain>
    </source>
</reference>
<dbReference type="AlphaFoldDB" id="R7QHP0"/>
<dbReference type="GeneID" id="17324475"/>
<protein>
    <submittedName>
        <fullName evidence="3">Uncharacterized protein</fullName>
    </submittedName>
</protein>
<evidence type="ECO:0000256" key="1">
    <source>
        <dbReference type="SAM" id="MobiDB-lite"/>
    </source>
</evidence>
<keyword evidence="2" id="KW-1133">Transmembrane helix</keyword>
<gene>
    <name evidence="3" type="ORF">CHC_T00004935001</name>
</gene>
<organism evidence="3 4">
    <name type="scientific">Chondrus crispus</name>
    <name type="common">Carrageen Irish moss</name>
    <name type="synonym">Polymorpha crispa</name>
    <dbReference type="NCBI Taxonomy" id="2769"/>
    <lineage>
        <taxon>Eukaryota</taxon>
        <taxon>Rhodophyta</taxon>
        <taxon>Florideophyceae</taxon>
        <taxon>Rhodymeniophycidae</taxon>
        <taxon>Gigartinales</taxon>
        <taxon>Gigartinaceae</taxon>
        <taxon>Chondrus</taxon>
    </lineage>
</organism>
<accession>R7QHP0</accession>
<feature type="compositionally biased region" description="Low complexity" evidence="1">
    <location>
        <begin position="97"/>
        <end position="106"/>
    </location>
</feature>
<sequence length="113" mass="12547">MTLQKASCSYTAHLIGYSPCAQQQPRPPASGGQIPNLLCVYTPYCCSSKSPPPSPYPPSQHLELPFLTSFPLLIFLLVLPSRFLYYVTPSSRRDPPRVSSLVSRSSFFLKARP</sequence>